<gene>
    <name evidence="1" type="ORF">S01H1_56850</name>
</gene>
<reference evidence="1" key="1">
    <citation type="journal article" date="2014" name="Front. Microbiol.">
        <title>High frequency of phylogenetically diverse reductive dehalogenase-homologous genes in deep subseafloor sedimentary metagenomes.</title>
        <authorList>
            <person name="Kawai M."/>
            <person name="Futagami T."/>
            <person name="Toyoda A."/>
            <person name="Takaki Y."/>
            <person name="Nishi S."/>
            <person name="Hori S."/>
            <person name="Arai W."/>
            <person name="Tsubouchi T."/>
            <person name="Morono Y."/>
            <person name="Uchiyama I."/>
            <person name="Ito T."/>
            <person name="Fujiyama A."/>
            <person name="Inagaki F."/>
            <person name="Takami H."/>
        </authorList>
    </citation>
    <scope>NUCLEOTIDE SEQUENCE</scope>
    <source>
        <strain evidence="1">Expedition CK06-06</strain>
    </source>
</reference>
<dbReference type="EMBL" id="BARS01037045">
    <property type="protein sequence ID" value="GAG21832.1"/>
    <property type="molecule type" value="Genomic_DNA"/>
</dbReference>
<name>X0WF63_9ZZZZ</name>
<organism evidence="1">
    <name type="scientific">marine sediment metagenome</name>
    <dbReference type="NCBI Taxonomy" id="412755"/>
    <lineage>
        <taxon>unclassified sequences</taxon>
        <taxon>metagenomes</taxon>
        <taxon>ecological metagenomes</taxon>
    </lineage>
</organism>
<protein>
    <submittedName>
        <fullName evidence="1">Uncharacterized protein</fullName>
    </submittedName>
</protein>
<feature type="non-terminal residue" evidence="1">
    <location>
        <position position="1"/>
    </location>
</feature>
<dbReference type="AlphaFoldDB" id="X0WF63"/>
<evidence type="ECO:0000313" key="1">
    <source>
        <dbReference type="EMBL" id="GAG21832.1"/>
    </source>
</evidence>
<accession>X0WF63</accession>
<feature type="non-terminal residue" evidence="1">
    <location>
        <position position="257"/>
    </location>
</feature>
<proteinExistence type="predicted"/>
<comment type="caution">
    <text evidence="1">The sequence shown here is derived from an EMBL/GenBank/DDBJ whole genome shotgun (WGS) entry which is preliminary data.</text>
</comment>
<sequence>IRYNSGSNVVLGVNSFSGFGAAAGANVDDNVGLERSIIPSHFQIGNGKVGVDYWMLFDGANDNGIIKFNEGVPQFEIDQPVVVADALTATTLDTGQAGGPFELYGILKDLLNDSTITITNGGNNTLYGPDGDITFAVTSNSIGDTQLAFNTGQELSTISSPTFVNPLSTSYYKAQGVNPGFWLDETGGSNKGAYFVLDNLDMQIQRRVQGFGGYEATPFKVNLTTGNATFLGTVTANSSLCCADYVFKDDYDLLSLD</sequence>